<comment type="caution">
    <text evidence="2">The sequence shown here is derived from an EMBL/GenBank/DDBJ whole genome shotgun (WGS) entry which is preliminary data.</text>
</comment>
<protein>
    <recommendedName>
        <fullName evidence="1">YdbS-like PH domain-containing protein</fullName>
    </recommendedName>
</protein>
<evidence type="ECO:0000259" key="1">
    <source>
        <dbReference type="Pfam" id="PF03703"/>
    </source>
</evidence>
<proteinExistence type="predicted"/>
<feature type="non-terminal residue" evidence="2">
    <location>
        <position position="1"/>
    </location>
</feature>
<organism evidence="2 3">
    <name type="scientific">Corynebacterium variabile</name>
    <dbReference type="NCBI Taxonomy" id="1727"/>
    <lineage>
        <taxon>Bacteria</taxon>
        <taxon>Bacillati</taxon>
        <taxon>Actinomycetota</taxon>
        <taxon>Actinomycetes</taxon>
        <taxon>Mycobacteriales</taxon>
        <taxon>Corynebacteriaceae</taxon>
        <taxon>Corynebacterium</taxon>
    </lineage>
</organism>
<feature type="domain" description="YdbS-like PH" evidence="1">
    <location>
        <begin position="2"/>
        <end position="52"/>
    </location>
</feature>
<dbReference type="Proteomes" id="UP000260925">
    <property type="component" value="Unassembled WGS sequence"/>
</dbReference>
<sequence>RRSVSVIDPVHVQELSHRRGPLRRMLGLSTVRFDLVPGPVRMVGRDLPAEEAVELLTRLRQRALPTGRSR</sequence>
<evidence type="ECO:0000313" key="3">
    <source>
        <dbReference type="Proteomes" id="UP000260925"/>
    </source>
</evidence>
<dbReference type="InterPro" id="IPR005182">
    <property type="entry name" value="YdbS-like_PH"/>
</dbReference>
<reference evidence="2 3" key="1">
    <citation type="journal article" date="2018" name="Nat. Biotechnol.">
        <title>A standardized bacterial taxonomy based on genome phylogeny substantially revises the tree of life.</title>
        <authorList>
            <person name="Parks D.H."/>
            <person name="Chuvochina M."/>
            <person name="Waite D.W."/>
            <person name="Rinke C."/>
            <person name="Skarshewski A."/>
            <person name="Chaumeil P.A."/>
            <person name="Hugenholtz P."/>
        </authorList>
    </citation>
    <scope>NUCLEOTIDE SEQUENCE [LARGE SCALE GENOMIC DNA]</scope>
    <source>
        <strain evidence="2">UBA9851</strain>
    </source>
</reference>
<gene>
    <name evidence="2" type="ORF">DCL06_02055</name>
</gene>
<dbReference type="EMBL" id="DMDD01000053">
    <property type="protein sequence ID" value="HAF71886.1"/>
    <property type="molecule type" value="Genomic_DNA"/>
</dbReference>
<dbReference type="Pfam" id="PF03703">
    <property type="entry name" value="bPH_2"/>
    <property type="match status" value="1"/>
</dbReference>
<evidence type="ECO:0000313" key="2">
    <source>
        <dbReference type="EMBL" id="HAF71886.1"/>
    </source>
</evidence>
<dbReference type="AlphaFoldDB" id="A0A3B9QSD3"/>
<accession>A0A3B9QSD3</accession>
<name>A0A3B9QSD3_9CORY</name>